<sequence length="536" mass="56432">MKKLYLGIFMLLTGAWASAQINSVTNFDGSTTMPTGWTQTGASSSVTSINTCSGNSVRANLWGSAAASTLVSPNFTNTNGEAINVSFDYKVINFTGASTPPGTATPAGWGSITVQYSTDDGASWNNILVINDSNHVVSTSCANKSISLTAGTIAAGSSFKIRFNNARTAGDWYVYFDNIKIEQGFTALTVDWGNLQWPASGTITMGGNYEVYGQVYKAGVTEPAGAGAGINAWVGYSTTNTDPSTWTNWIPATFNVNVGNNDEYMANLGTSITAPGTYYYAMRYNYSGGVYYYGGYNAGGGGAWDGTNNVSGVLTVNAPVGFACSNPIQVTTLPYTTTDDTANYGDLIDGTPGATGCGSSSSYLNGNDVFYAYTPTSDGQINIKMTPTATWSGIFVYNSCASVGTACIAGVANSGSTVRNINNLAVTAGTTYYIVISTFPAPQTTGYQLEISQVTLATDNTQVISNIQLYPNPTKDVLNVKGMNPASVQVYSMDGKMIPLSVDGNVINTKNLPAGSYVIQLTDKEGNITSRRFVKK</sequence>
<gene>
    <name evidence="4" type="ORF">MTP09_04735</name>
</gene>
<evidence type="ECO:0000256" key="1">
    <source>
        <dbReference type="ARBA" id="ARBA00022729"/>
    </source>
</evidence>
<accession>A0ABY4BRW6</accession>
<feature type="domain" description="Secretion system C-terminal sorting" evidence="3">
    <location>
        <begin position="469"/>
        <end position="532"/>
    </location>
</feature>
<proteinExistence type="predicted"/>
<dbReference type="Proteomes" id="UP000831460">
    <property type="component" value="Chromosome"/>
</dbReference>
<feature type="chain" id="PRO_5045974956" evidence="2">
    <location>
        <begin position="20"/>
        <end position="536"/>
    </location>
</feature>
<dbReference type="InterPro" id="IPR026444">
    <property type="entry name" value="Secre_tail"/>
</dbReference>
<feature type="signal peptide" evidence="2">
    <location>
        <begin position="1"/>
        <end position="19"/>
    </location>
</feature>
<dbReference type="Gene3D" id="2.60.120.260">
    <property type="entry name" value="Galactose-binding domain-like"/>
    <property type="match status" value="1"/>
</dbReference>
<dbReference type="EMBL" id="CP094532">
    <property type="protein sequence ID" value="UOE41943.1"/>
    <property type="molecule type" value="Genomic_DNA"/>
</dbReference>
<evidence type="ECO:0000259" key="3">
    <source>
        <dbReference type="Pfam" id="PF18962"/>
    </source>
</evidence>
<evidence type="ECO:0000313" key="5">
    <source>
        <dbReference type="Proteomes" id="UP000831460"/>
    </source>
</evidence>
<evidence type="ECO:0000256" key="2">
    <source>
        <dbReference type="SAM" id="SignalP"/>
    </source>
</evidence>
<dbReference type="Pfam" id="PF18962">
    <property type="entry name" value="Por_Secre_tail"/>
    <property type="match status" value="1"/>
</dbReference>
<protein>
    <submittedName>
        <fullName evidence="4">T9SS type A sorting domain-containing protein</fullName>
    </submittedName>
</protein>
<organism evidence="4 5">
    <name type="scientific">Chryseobacterium suipulveris</name>
    <dbReference type="NCBI Taxonomy" id="2929800"/>
    <lineage>
        <taxon>Bacteria</taxon>
        <taxon>Pseudomonadati</taxon>
        <taxon>Bacteroidota</taxon>
        <taxon>Flavobacteriia</taxon>
        <taxon>Flavobacteriales</taxon>
        <taxon>Weeksellaceae</taxon>
        <taxon>Chryseobacterium group</taxon>
        <taxon>Chryseobacterium</taxon>
    </lineage>
</organism>
<reference evidence="4 5" key="1">
    <citation type="submission" date="2022-03" db="EMBL/GenBank/DDBJ databases">
        <title>Chryseobacterium sp. isolated from particulate matters in swine house.</title>
        <authorList>
            <person name="Won M."/>
            <person name="Kim S.-J."/>
            <person name="Kwon S.-W."/>
        </authorList>
    </citation>
    <scope>NUCLEOTIDE SEQUENCE [LARGE SCALE GENOMIC DNA]</scope>
    <source>
        <strain evidence="4 5">SC2-2</strain>
    </source>
</reference>
<dbReference type="NCBIfam" id="TIGR04183">
    <property type="entry name" value="Por_Secre_tail"/>
    <property type="match status" value="1"/>
</dbReference>
<keyword evidence="5" id="KW-1185">Reference proteome</keyword>
<evidence type="ECO:0000313" key="4">
    <source>
        <dbReference type="EMBL" id="UOE41943.1"/>
    </source>
</evidence>
<dbReference type="RefSeq" id="WP_243550861.1">
    <property type="nucleotide sequence ID" value="NZ_CP094532.1"/>
</dbReference>
<keyword evidence="1 2" id="KW-0732">Signal</keyword>
<name>A0ABY4BRW6_9FLAO</name>